<dbReference type="AlphaFoldDB" id="A0A2C9VX43"/>
<protein>
    <submittedName>
        <fullName evidence="1">Uncharacterized protein</fullName>
    </submittedName>
</protein>
<reference evidence="1" key="1">
    <citation type="submission" date="2016-02" db="EMBL/GenBank/DDBJ databases">
        <title>WGS assembly of Manihot esculenta.</title>
        <authorList>
            <person name="Bredeson J.V."/>
            <person name="Prochnik S.E."/>
            <person name="Lyons J.B."/>
            <person name="Schmutz J."/>
            <person name="Grimwood J."/>
            <person name="Vrebalov J."/>
            <person name="Bart R.S."/>
            <person name="Amuge T."/>
            <person name="Ferguson M.E."/>
            <person name="Green R."/>
            <person name="Putnam N."/>
            <person name="Stites J."/>
            <person name="Rounsley S."/>
            <person name="Rokhsar D.S."/>
        </authorList>
    </citation>
    <scope>NUCLEOTIDE SEQUENCE [LARGE SCALE GENOMIC DNA]</scope>
    <source>
        <tissue evidence="1">Leaf</tissue>
    </source>
</reference>
<organism evidence="1">
    <name type="scientific">Manihot esculenta</name>
    <name type="common">Cassava</name>
    <name type="synonym">Jatropha manihot</name>
    <dbReference type="NCBI Taxonomy" id="3983"/>
    <lineage>
        <taxon>Eukaryota</taxon>
        <taxon>Viridiplantae</taxon>
        <taxon>Streptophyta</taxon>
        <taxon>Embryophyta</taxon>
        <taxon>Tracheophyta</taxon>
        <taxon>Spermatophyta</taxon>
        <taxon>Magnoliopsida</taxon>
        <taxon>eudicotyledons</taxon>
        <taxon>Gunneridae</taxon>
        <taxon>Pentapetalae</taxon>
        <taxon>rosids</taxon>
        <taxon>fabids</taxon>
        <taxon>Malpighiales</taxon>
        <taxon>Euphorbiaceae</taxon>
        <taxon>Crotonoideae</taxon>
        <taxon>Manihoteae</taxon>
        <taxon>Manihot</taxon>
    </lineage>
</organism>
<accession>A0A2C9VX43</accession>
<name>A0A2C9VX43_MANES</name>
<gene>
    <name evidence="1" type="ORF">MANES_05G100400</name>
</gene>
<proteinExistence type="predicted"/>
<dbReference type="EMBL" id="CM004391">
    <property type="protein sequence ID" value="OAY49999.1"/>
    <property type="molecule type" value="Genomic_DNA"/>
</dbReference>
<sequence length="48" mass="5867">MILFYRQVVFRTESLGLCWTKVMRLHEWPLASELCRRRFMGFIPTLSF</sequence>
<evidence type="ECO:0000313" key="1">
    <source>
        <dbReference type="EMBL" id="OAY49999.1"/>
    </source>
</evidence>